<dbReference type="Proteomes" id="UP000689195">
    <property type="component" value="Unassembled WGS sequence"/>
</dbReference>
<keyword evidence="2" id="KW-1185">Reference proteome</keyword>
<reference evidence="1" key="1">
    <citation type="submission" date="2021-01" db="EMBL/GenBank/DDBJ databases">
        <authorList>
            <consortium name="Genoscope - CEA"/>
            <person name="William W."/>
        </authorList>
    </citation>
    <scope>NUCLEOTIDE SEQUENCE</scope>
</reference>
<organism evidence="1 2">
    <name type="scientific">Paramecium pentaurelia</name>
    <dbReference type="NCBI Taxonomy" id="43138"/>
    <lineage>
        <taxon>Eukaryota</taxon>
        <taxon>Sar</taxon>
        <taxon>Alveolata</taxon>
        <taxon>Ciliophora</taxon>
        <taxon>Intramacronucleata</taxon>
        <taxon>Oligohymenophorea</taxon>
        <taxon>Peniculida</taxon>
        <taxon>Parameciidae</taxon>
        <taxon>Paramecium</taxon>
    </lineage>
</organism>
<sequence>MDLPKSMKLQKNSMKKTIAKIVDYYLIQLMDIKLEWLFQVTEITTREHSIFVIFLIKIIKRYDSYMAIYLLNIKKEQEKFKSSLLKYYKKIQNFIQIEEVKGDEAEKDVLSQFEQIKKFIFSDYQDSLLLIFLFSEALSHERNYNLSTDGNIDKCQKIILKTLLRNINISKMNNFLWGIKINNNYLNFQ</sequence>
<evidence type="ECO:0000313" key="1">
    <source>
        <dbReference type="EMBL" id="CAD8213493.1"/>
    </source>
</evidence>
<gene>
    <name evidence="1" type="ORF">PPENT_87.1.T1800010</name>
</gene>
<comment type="caution">
    <text evidence="1">The sequence shown here is derived from an EMBL/GenBank/DDBJ whole genome shotgun (WGS) entry which is preliminary data.</text>
</comment>
<name>A0A8S1YJ13_9CILI</name>
<accession>A0A8S1YJ13</accession>
<dbReference type="AlphaFoldDB" id="A0A8S1YJ13"/>
<protein>
    <submittedName>
        <fullName evidence="1">Uncharacterized protein</fullName>
    </submittedName>
</protein>
<proteinExistence type="predicted"/>
<evidence type="ECO:0000313" key="2">
    <source>
        <dbReference type="Proteomes" id="UP000689195"/>
    </source>
</evidence>
<dbReference type="EMBL" id="CAJJDO010000180">
    <property type="protein sequence ID" value="CAD8213493.1"/>
    <property type="molecule type" value="Genomic_DNA"/>
</dbReference>